<dbReference type="RefSeq" id="WP_167942185.1">
    <property type="nucleotide sequence ID" value="NZ_JAATJA010000003.1"/>
</dbReference>
<dbReference type="Pfam" id="PF18297">
    <property type="entry name" value="NFACT-R_2"/>
    <property type="match status" value="1"/>
</dbReference>
<keyword evidence="3" id="KW-1185">Reference proteome</keyword>
<dbReference type="SUPFAM" id="SSF52402">
    <property type="entry name" value="Adenine nucleotide alpha hydrolases-like"/>
    <property type="match status" value="1"/>
</dbReference>
<sequence>MTNKTTYDALVLYSAGLDSLLAARVLEAQGLRVKCLHFVSPFFGHPGRVKGWRATYGLDIDIVNIGDAYIDMMRKGPRYGFGKLFNPCVDCKIIMIEHARALMPRYGATFIATGEVVGQRPMSQRRDAMNSIRNETTSEDILLRPLCALILDPTPMELSGLVDRERLYGFSGRGRNEQLRLAAEFGITDIPTPGGGCKLTESASACRYAPVFQHHPTATAQDFHLANVGRQYWSGAHWLSIGRDQRSNEMIERNITPGDLVFSLRDFPGPLALGRQVAGDWSDDAVADAAAFVASFSPKARKAETDIAVAVRHGETTRDVVVRPSRETALGWKETSWDDAVPVRNAMDPHNH</sequence>
<evidence type="ECO:0000313" key="3">
    <source>
        <dbReference type="Proteomes" id="UP000580856"/>
    </source>
</evidence>
<dbReference type="InterPro" id="IPR014729">
    <property type="entry name" value="Rossmann-like_a/b/a_fold"/>
</dbReference>
<protein>
    <recommendedName>
        <fullName evidence="1">NFACT protein RNA binding domain-containing protein</fullName>
    </recommendedName>
</protein>
<evidence type="ECO:0000313" key="2">
    <source>
        <dbReference type="EMBL" id="NJB69100.1"/>
    </source>
</evidence>
<accession>A0A846QQ41</accession>
<proteinExistence type="predicted"/>
<dbReference type="InterPro" id="IPR059101">
    <property type="entry name" value="NFACT-R_2"/>
</dbReference>
<dbReference type="AlphaFoldDB" id="A0A846QQ41"/>
<reference evidence="2 3" key="1">
    <citation type="submission" date="2020-03" db="EMBL/GenBank/DDBJ databases">
        <title>Genomic Encyclopedia of Type Strains, Phase IV (KMG-IV): sequencing the most valuable type-strain genomes for metagenomic binning, comparative biology and taxonomic classification.</title>
        <authorList>
            <person name="Goeker M."/>
        </authorList>
    </citation>
    <scope>NUCLEOTIDE SEQUENCE [LARGE SCALE GENOMIC DNA]</scope>
    <source>
        <strain evidence="2 3">DSM 24233</strain>
    </source>
</reference>
<dbReference type="Proteomes" id="UP000580856">
    <property type="component" value="Unassembled WGS sequence"/>
</dbReference>
<evidence type="ECO:0000259" key="1">
    <source>
        <dbReference type="Pfam" id="PF18297"/>
    </source>
</evidence>
<feature type="domain" description="NFACT protein RNA binding" evidence="1">
    <location>
        <begin position="241"/>
        <end position="328"/>
    </location>
</feature>
<dbReference type="EMBL" id="JAATJA010000003">
    <property type="protein sequence ID" value="NJB69100.1"/>
    <property type="molecule type" value="Genomic_DNA"/>
</dbReference>
<dbReference type="Gene3D" id="3.40.50.620">
    <property type="entry name" value="HUPs"/>
    <property type="match status" value="1"/>
</dbReference>
<comment type="caution">
    <text evidence="2">The sequence shown here is derived from an EMBL/GenBank/DDBJ whole genome shotgun (WGS) entry which is preliminary data.</text>
</comment>
<name>A0A846QQ41_9BACT</name>
<organism evidence="2 3">
    <name type="scientific">Desulfobaculum xiamenense</name>
    <dbReference type="NCBI Taxonomy" id="995050"/>
    <lineage>
        <taxon>Bacteria</taxon>
        <taxon>Pseudomonadati</taxon>
        <taxon>Thermodesulfobacteriota</taxon>
        <taxon>Desulfovibrionia</taxon>
        <taxon>Desulfovibrionales</taxon>
        <taxon>Desulfovibrionaceae</taxon>
        <taxon>Desulfobaculum</taxon>
    </lineage>
</organism>
<gene>
    <name evidence="2" type="ORF">GGQ74_002794</name>
</gene>